<comment type="pathway">
    <text evidence="3">Porphyrin-containing compound metabolism; protoheme biosynthesis.</text>
</comment>
<keyword evidence="4" id="KW-1003">Cell membrane</keyword>
<evidence type="ECO:0000256" key="1">
    <source>
        <dbReference type="ARBA" id="ARBA00002962"/>
    </source>
</evidence>
<evidence type="ECO:0000256" key="7">
    <source>
        <dbReference type="ARBA" id="ARBA00022989"/>
    </source>
</evidence>
<evidence type="ECO:0000256" key="10">
    <source>
        <dbReference type="SAM" id="Phobius"/>
    </source>
</evidence>
<evidence type="ECO:0000256" key="4">
    <source>
        <dbReference type="ARBA" id="ARBA00022475"/>
    </source>
</evidence>
<gene>
    <name evidence="12" type="primary">hemY</name>
    <name evidence="13" type="ORF">EV682_11713</name>
    <name evidence="12" type="ORF">NCTC11159_03420</name>
</gene>
<dbReference type="GO" id="GO:0042168">
    <property type="term" value="P:heme metabolic process"/>
    <property type="evidence" value="ECO:0007669"/>
    <property type="project" value="InterPro"/>
</dbReference>
<dbReference type="AlphaFoldDB" id="A0A377SS25"/>
<keyword evidence="9" id="KW-0627">Porphyrin biosynthesis</keyword>
<reference evidence="13 15" key="2">
    <citation type="submission" date="2019-03" db="EMBL/GenBank/DDBJ databases">
        <title>Genomic Encyclopedia of Type Strains, Phase IV (KMG-IV): sequencing the most valuable type-strain genomes for metagenomic binning, comparative biology and taxonomic classification.</title>
        <authorList>
            <person name="Goeker M."/>
        </authorList>
    </citation>
    <scope>NUCLEOTIDE SEQUENCE [LARGE SCALE GENOMIC DNA]</scope>
    <source>
        <strain evidence="13 15">DSM 3764</strain>
    </source>
</reference>
<evidence type="ECO:0000256" key="9">
    <source>
        <dbReference type="ARBA" id="ARBA00023244"/>
    </source>
</evidence>
<dbReference type="InterPro" id="IPR010817">
    <property type="entry name" value="HemY_N"/>
</dbReference>
<reference evidence="12 14" key="1">
    <citation type="submission" date="2018-06" db="EMBL/GenBank/DDBJ databases">
        <authorList>
            <consortium name="Pathogen Informatics"/>
            <person name="Doyle S."/>
        </authorList>
    </citation>
    <scope>NUCLEOTIDE SEQUENCE [LARGE SCALE GENOMIC DNA]</scope>
    <source>
        <strain evidence="12 14">NCTC11159</strain>
    </source>
</reference>
<name>A0A377SS25_9NEIS</name>
<keyword evidence="5" id="KW-0997">Cell inner membrane</keyword>
<evidence type="ECO:0000259" key="11">
    <source>
        <dbReference type="Pfam" id="PF07219"/>
    </source>
</evidence>
<evidence type="ECO:0000256" key="5">
    <source>
        <dbReference type="ARBA" id="ARBA00022519"/>
    </source>
</evidence>
<sequence length="401" mass="45190">MRILLWIIALFALAVGLTLFAQLNTGYVLLFLPPWRIEISLNVFAMLTLATIALLYLLLRVVAELGGLPHKVKQYRERQQRDASIQLEREARLAFFEGRYQRAERLAGEALNNSENNDAFAVNALLATRAAHQMRDFARRDQYLDKLQQRFGNQHLAAAMMAAELYLDERRYTDASNALAAAKQISPKLTAALQLELRLRLREENPDAVLRLVEQLAKSEAVDAEQARRIRNQAYLLKLRQQPLSSHQLKDWWNKLPAQDKALPQLIEAVTDSYKQQGEPAMARSLLEETLRNEWSSPLAGRYGSLGLTGEALISQLQQAELWLKQHPEDHLLLLTLGRLCRASALWGKAQTYLEASIAVHPTAVAHAELAELLDSLDKNDAASRHYQASLALALPQASLI</sequence>
<comment type="subcellular location">
    <subcellularLocation>
        <location evidence="2">Cell inner membrane</location>
        <topology evidence="2">Multi-pass membrane protein</topology>
    </subcellularLocation>
</comment>
<keyword evidence="15" id="KW-1185">Reference proteome</keyword>
<evidence type="ECO:0000256" key="8">
    <source>
        <dbReference type="ARBA" id="ARBA00023136"/>
    </source>
</evidence>
<feature type="transmembrane region" description="Helical" evidence="10">
    <location>
        <begin position="44"/>
        <end position="63"/>
    </location>
</feature>
<dbReference type="Pfam" id="PF07219">
    <property type="entry name" value="HemY_N"/>
    <property type="match status" value="1"/>
</dbReference>
<dbReference type="EMBL" id="SMBT01000017">
    <property type="protein sequence ID" value="TCU82032.1"/>
    <property type="molecule type" value="Genomic_DNA"/>
</dbReference>
<evidence type="ECO:0000313" key="15">
    <source>
        <dbReference type="Proteomes" id="UP000295794"/>
    </source>
</evidence>
<evidence type="ECO:0000313" key="13">
    <source>
        <dbReference type="EMBL" id="TCU82032.1"/>
    </source>
</evidence>
<dbReference type="RefSeq" id="WP_115228620.1">
    <property type="nucleotide sequence ID" value="NZ_CAWOLO010000017.1"/>
</dbReference>
<keyword evidence="8 10" id="KW-0472">Membrane</keyword>
<dbReference type="GO" id="GO:0006779">
    <property type="term" value="P:porphyrin-containing compound biosynthetic process"/>
    <property type="evidence" value="ECO:0007669"/>
    <property type="project" value="UniProtKB-KW"/>
</dbReference>
<proteinExistence type="predicted"/>
<keyword evidence="7 10" id="KW-1133">Transmembrane helix</keyword>
<dbReference type="Proteomes" id="UP000255108">
    <property type="component" value="Unassembled WGS sequence"/>
</dbReference>
<dbReference type="Gene3D" id="1.25.40.10">
    <property type="entry name" value="Tetratricopeptide repeat domain"/>
    <property type="match status" value="1"/>
</dbReference>
<dbReference type="SUPFAM" id="SSF48452">
    <property type="entry name" value="TPR-like"/>
    <property type="match status" value="1"/>
</dbReference>
<keyword evidence="6 10" id="KW-0812">Transmembrane</keyword>
<evidence type="ECO:0000256" key="6">
    <source>
        <dbReference type="ARBA" id="ARBA00022692"/>
    </source>
</evidence>
<dbReference type="InterPro" id="IPR011990">
    <property type="entry name" value="TPR-like_helical_dom_sf"/>
</dbReference>
<dbReference type="GO" id="GO:0005886">
    <property type="term" value="C:plasma membrane"/>
    <property type="evidence" value="ECO:0007669"/>
    <property type="project" value="UniProtKB-SubCell"/>
</dbReference>
<evidence type="ECO:0000313" key="12">
    <source>
        <dbReference type="EMBL" id="STR44874.1"/>
    </source>
</evidence>
<dbReference type="OrthoDB" id="7053339at2"/>
<evidence type="ECO:0000256" key="3">
    <source>
        <dbReference type="ARBA" id="ARBA00004744"/>
    </source>
</evidence>
<evidence type="ECO:0000313" key="14">
    <source>
        <dbReference type="Proteomes" id="UP000255108"/>
    </source>
</evidence>
<dbReference type="UniPathway" id="UPA00252"/>
<evidence type="ECO:0000256" key="2">
    <source>
        <dbReference type="ARBA" id="ARBA00004429"/>
    </source>
</evidence>
<dbReference type="InterPro" id="IPR005254">
    <property type="entry name" value="Heme_biosyn_assoc_TPR_pro"/>
</dbReference>
<dbReference type="EMBL" id="UGHR01000003">
    <property type="protein sequence ID" value="STR44874.1"/>
    <property type="molecule type" value="Genomic_DNA"/>
</dbReference>
<comment type="function">
    <text evidence="1">Involved in a late step of protoheme IX synthesis.</text>
</comment>
<accession>A0A377SS25</accession>
<organism evidence="12 14">
    <name type="scientific">Iodobacter fluviatilis</name>
    <dbReference type="NCBI Taxonomy" id="537"/>
    <lineage>
        <taxon>Bacteria</taxon>
        <taxon>Pseudomonadati</taxon>
        <taxon>Pseudomonadota</taxon>
        <taxon>Betaproteobacteria</taxon>
        <taxon>Neisseriales</taxon>
        <taxon>Chitinibacteraceae</taxon>
        <taxon>Iodobacter</taxon>
    </lineage>
</organism>
<protein>
    <submittedName>
        <fullName evidence="13">HemY protein</fullName>
    </submittedName>
    <submittedName>
        <fullName evidence="12">Putative protoheme IX biogenesis protein</fullName>
    </submittedName>
</protein>
<feature type="domain" description="HemY N-terminal" evidence="11">
    <location>
        <begin position="26"/>
        <end position="134"/>
    </location>
</feature>
<dbReference type="Proteomes" id="UP000295794">
    <property type="component" value="Unassembled WGS sequence"/>
</dbReference>
<dbReference type="NCBIfam" id="TIGR00540">
    <property type="entry name" value="TPR_hemY_coli"/>
    <property type="match status" value="1"/>
</dbReference>